<dbReference type="AlphaFoldDB" id="C0PFT4"/>
<sequence>MRRGGGRSDATPLEQEAVALMSLEETREATVSREAWEAASRRRRRWIRRRRRSSMEVGSKIWMSYAEVLASVAAAAASEASDGWEEEGRGR</sequence>
<reference evidence="1" key="1">
    <citation type="journal article" date="2009" name="PLoS Genet.">
        <title>Sequencing, mapping, and analysis of 27,455 maize full-length cDNAs.</title>
        <authorList>
            <person name="Soderlund C."/>
            <person name="Descour A."/>
            <person name="Kudrna D."/>
            <person name="Bomhoff M."/>
            <person name="Boyd L."/>
            <person name="Currie J."/>
            <person name="Angelova A."/>
            <person name="Collura K."/>
            <person name="Wissotski M."/>
            <person name="Ashley E."/>
            <person name="Morrow D."/>
            <person name="Fernandes J."/>
            <person name="Walbot V."/>
            <person name="Yu Y."/>
        </authorList>
    </citation>
    <scope>NUCLEOTIDE SEQUENCE</scope>
    <source>
        <strain evidence="1">B73</strain>
    </source>
</reference>
<name>C0PFT4_MAIZE</name>
<dbReference type="EMBL" id="BT067153">
    <property type="protein sequence ID" value="ACN34050.1"/>
    <property type="molecule type" value="mRNA"/>
</dbReference>
<dbReference type="HOGENOM" id="CLU_2430313_0_0_1"/>
<organism evidence="1">
    <name type="scientific">Zea mays</name>
    <name type="common">Maize</name>
    <dbReference type="NCBI Taxonomy" id="4577"/>
    <lineage>
        <taxon>Eukaryota</taxon>
        <taxon>Viridiplantae</taxon>
        <taxon>Streptophyta</taxon>
        <taxon>Embryophyta</taxon>
        <taxon>Tracheophyta</taxon>
        <taxon>Spermatophyta</taxon>
        <taxon>Magnoliopsida</taxon>
        <taxon>Liliopsida</taxon>
        <taxon>Poales</taxon>
        <taxon>Poaceae</taxon>
        <taxon>PACMAD clade</taxon>
        <taxon>Panicoideae</taxon>
        <taxon>Andropogonodae</taxon>
        <taxon>Andropogoneae</taxon>
        <taxon>Tripsacinae</taxon>
        <taxon>Zea</taxon>
    </lineage>
</organism>
<reference evidence="1" key="2">
    <citation type="submission" date="2012-06" db="EMBL/GenBank/DDBJ databases">
        <authorList>
            <person name="Yu Y."/>
            <person name="Currie J."/>
            <person name="Lomeli R."/>
            <person name="Angelova A."/>
            <person name="Collura K."/>
            <person name="Wissotski M."/>
            <person name="Campos D."/>
            <person name="Kudrna D."/>
            <person name="Golser W."/>
            <person name="Ashely E."/>
            <person name="Descour A."/>
            <person name="Fernandes J."/>
            <person name="Soderlund C."/>
            <person name="Walbot V."/>
        </authorList>
    </citation>
    <scope>NUCLEOTIDE SEQUENCE</scope>
    <source>
        <strain evidence="1">B73</strain>
    </source>
</reference>
<accession>C0PFT4</accession>
<evidence type="ECO:0000313" key="1">
    <source>
        <dbReference type="EMBL" id="ACN34050.1"/>
    </source>
</evidence>
<protein>
    <submittedName>
        <fullName evidence="1">Uncharacterized protein</fullName>
    </submittedName>
</protein>
<proteinExistence type="evidence at transcript level"/>